<dbReference type="InterPro" id="IPR022280">
    <property type="entry name" value="PRTRC_protein-B"/>
</dbReference>
<comment type="caution">
    <text evidence="1">The sequence shown here is derived from an EMBL/GenBank/DDBJ whole genome shotgun (WGS) entry which is preliminary data.</text>
</comment>
<reference evidence="1 2" key="1">
    <citation type="submission" date="2018-01" db="EMBL/GenBank/DDBJ databases">
        <title>The draft genome of an aniline degradation strain ANB-1.</title>
        <authorList>
            <person name="Zhang L."/>
            <person name="Jiang J."/>
        </authorList>
    </citation>
    <scope>NUCLEOTIDE SEQUENCE [LARGE SCALE GENOMIC DNA]</scope>
    <source>
        <strain evidence="1 2">ANB-1</strain>
    </source>
</reference>
<dbReference type="Pfam" id="PF14460">
    <property type="entry name" value="Prok-E2_D"/>
    <property type="match status" value="1"/>
</dbReference>
<dbReference type="EMBL" id="POQS01000010">
    <property type="protein sequence ID" value="PND30197.1"/>
    <property type="molecule type" value="Genomic_DNA"/>
</dbReference>
<evidence type="ECO:0000313" key="2">
    <source>
        <dbReference type="Proteomes" id="UP000235994"/>
    </source>
</evidence>
<dbReference type="RefSeq" id="WP_102775909.1">
    <property type="nucleotide sequence ID" value="NZ_POQS01000010.1"/>
</dbReference>
<name>A0A2N8K9T3_9BURK</name>
<dbReference type="Proteomes" id="UP000235994">
    <property type="component" value="Unassembled WGS sequence"/>
</dbReference>
<dbReference type="InterPro" id="IPR032787">
    <property type="entry name" value="Prok-E2_D"/>
</dbReference>
<evidence type="ECO:0000313" key="1">
    <source>
        <dbReference type="EMBL" id="PND30197.1"/>
    </source>
</evidence>
<gene>
    <name evidence="1" type="ORF">C1I89_29975</name>
</gene>
<accession>A0A2N8K9T3</accession>
<protein>
    <submittedName>
        <fullName evidence="1">PRTRC system protein B</fullName>
    </submittedName>
</protein>
<keyword evidence="2" id="KW-1185">Reference proteome</keyword>
<sequence>MNEAEFHIHAPSDGVLALDAAVLIYRGASGGALATLHDVHHVDGEAVIGAGQPMTPRKAIELSRALLKRVAHGGFLPANVLYMDGDLILWWEPPARRHVTFRVADSHADLFGGRERGESVPHPGLIFAASTRVWRVWAVKGRERPTPQTALYQAPYFNVNGQGQICQGNVPRPEGTTIDKIQIWNDAFFRSYFTHPNVPAKLVKHRGGAYAFWRELLDGRFERFPERVLVPAKSTLGALLGMKEKP</sequence>
<dbReference type="AlphaFoldDB" id="A0A2N8K9T3"/>
<organism evidence="1 2">
    <name type="scientific">Achromobacter pulmonis</name>
    <dbReference type="NCBI Taxonomy" id="1389932"/>
    <lineage>
        <taxon>Bacteria</taxon>
        <taxon>Pseudomonadati</taxon>
        <taxon>Pseudomonadota</taxon>
        <taxon>Betaproteobacteria</taxon>
        <taxon>Burkholderiales</taxon>
        <taxon>Alcaligenaceae</taxon>
        <taxon>Achromobacter</taxon>
    </lineage>
</organism>
<dbReference type="NCBIfam" id="TIGR03737">
    <property type="entry name" value="PRTRC_B"/>
    <property type="match status" value="1"/>
</dbReference>
<proteinExistence type="predicted"/>